<feature type="compositionally biased region" description="Polar residues" evidence="3">
    <location>
        <begin position="444"/>
        <end position="456"/>
    </location>
</feature>
<dbReference type="Proteomes" id="UP001206925">
    <property type="component" value="Unassembled WGS sequence"/>
</dbReference>
<dbReference type="PANTHER" id="PTHR16127:SF13">
    <property type="entry name" value="GH01188P"/>
    <property type="match status" value="1"/>
</dbReference>
<comment type="similarity">
    <text evidence="1">Belongs to the taxilin family.</text>
</comment>
<sequence length="456" mass="51817">MENSVANQLPEADSLPDGFVDSSEEPLTFSPPTSDQESQVTDYKEEKLIQVASRPDLIVDDFRACECDNGSAGRTRTFPVKLSECASCDAHKLIKTPVDVCKDESDVGTPDLVSESVVRNSEHKVASSTDRKRHAGETCHIAEKATAQGVETQAAHVQGTLSSKGSVTSRKDTSEIKRKSAKRTFKTEKEFLEFTLGYQKVLSERDAAISMRDKLESLCRELQHQNKMLMDKCKRVSTESQNLRLELSNKFQKAIKDVSSKLEEQRDDSLTQLKENEMLRNQLKQKEAQSVLTEQQHAHQLKQKTLELQIADLKIQQHEESLVKEQSQMKLYAEQVSQLLATEKNLRSQLTADGEKFQQFQSALVKSNEVFETFKQEIEKMTKSIKELKTENNFLKGKTEKSDFTLVKLVEEREHMKKELEKIKNQKEKLESLCRSLQAERKQNSSNQSNAESVPV</sequence>
<evidence type="ECO:0000256" key="3">
    <source>
        <dbReference type="SAM" id="MobiDB-lite"/>
    </source>
</evidence>
<dbReference type="GO" id="GO:0019905">
    <property type="term" value="F:syntaxin binding"/>
    <property type="evidence" value="ECO:0007669"/>
    <property type="project" value="InterPro"/>
</dbReference>
<feature type="compositionally biased region" description="Polar residues" evidence="3">
    <location>
        <begin position="159"/>
        <end position="168"/>
    </location>
</feature>
<dbReference type="AlphaFoldDB" id="A0AAD5GD23"/>
<evidence type="ECO:0000256" key="1">
    <source>
        <dbReference type="ARBA" id="ARBA00009550"/>
    </source>
</evidence>
<feature type="coiled-coil region" evidence="2">
    <location>
        <begin position="212"/>
        <end position="239"/>
    </location>
</feature>
<keyword evidence="5" id="KW-1185">Reference proteome</keyword>
<proteinExistence type="inferred from homology"/>
<dbReference type="EMBL" id="JAMZMK010009398">
    <property type="protein sequence ID" value="KAI7735956.1"/>
    <property type="molecule type" value="Genomic_DNA"/>
</dbReference>
<dbReference type="InterPro" id="IPR026183">
    <property type="entry name" value="Taxilin_fam"/>
</dbReference>
<evidence type="ECO:0000313" key="5">
    <source>
        <dbReference type="Proteomes" id="UP001206925"/>
    </source>
</evidence>
<name>A0AAD5GD23_AMBAR</name>
<comment type="caution">
    <text evidence="4">The sequence shown here is derived from an EMBL/GenBank/DDBJ whole genome shotgun (WGS) entry which is preliminary data.</text>
</comment>
<feature type="region of interest" description="Disordered" evidence="3">
    <location>
        <begin position="156"/>
        <end position="175"/>
    </location>
</feature>
<evidence type="ECO:0008006" key="6">
    <source>
        <dbReference type="Google" id="ProtNLM"/>
    </source>
</evidence>
<protein>
    <recommendedName>
        <fullName evidence="6">Beta-taxilin</fullName>
    </recommendedName>
</protein>
<feature type="region of interest" description="Disordered" evidence="3">
    <location>
        <begin position="437"/>
        <end position="456"/>
    </location>
</feature>
<gene>
    <name evidence="4" type="ORF">M8C21_022368</name>
</gene>
<feature type="coiled-coil region" evidence="2">
    <location>
        <begin position="276"/>
        <end position="335"/>
    </location>
</feature>
<evidence type="ECO:0000313" key="4">
    <source>
        <dbReference type="EMBL" id="KAI7735956.1"/>
    </source>
</evidence>
<dbReference type="PANTHER" id="PTHR16127">
    <property type="entry name" value="TAXILIN"/>
    <property type="match status" value="1"/>
</dbReference>
<accession>A0AAD5GD23</accession>
<reference evidence="4" key="1">
    <citation type="submission" date="2022-06" db="EMBL/GenBank/DDBJ databases">
        <title>Uncovering the hologenomic basis of an extraordinary plant invasion.</title>
        <authorList>
            <person name="Bieker V.C."/>
            <person name="Martin M.D."/>
            <person name="Gilbert T."/>
            <person name="Hodgins K."/>
            <person name="Battlay P."/>
            <person name="Petersen B."/>
            <person name="Wilson J."/>
        </authorList>
    </citation>
    <scope>NUCLEOTIDE SEQUENCE</scope>
    <source>
        <strain evidence="4">AA19_3_7</strain>
        <tissue evidence="4">Leaf</tissue>
    </source>
</reference>
<organism evidence="4 5">
    <name type="scientific">Ambrosia artemisiifolia</name>
    <name type="common">Common ragweed</name>
    <dbReference type="NCBI Taxonomy" id="4212"/>
    <lineage>
        <taxon>Eukaryota</taxon>
        <taxon>Viridiplantae</taxon>
        <taxon>Streptophyta</taxon>
        <taxon>Embryophyta</taxon>
        <taxon>Tracheophyta</taxon>
        <taxon>Spermatophyta</taxon>
        <taxon>Magnoliopsida</taxon>
        <taxon>eudicotyledons</taxon>
        <taxon>Gunneridae</taxon>
        <taxon>Pentapetalae</taxon>
        <taxon>asterids</taxon>
        <taxon>campanulids</taxon>
        <taxon>Asterales</taxon>
        <taxon>Asteraceae</taxon>
        <taxon>Asteroideae</taxon>
        <taxon>Heliantheae alliance</taxon>
        <taxon>Heliantheae</taxon>
        <taxon>Ambrosia</taxon>
    </lineage>
</organism>
<keyword evidence="2" id="KW-0175">Coiled coil</keyword>
<evidence type="ECO:0000256" key="2">
    <source>
        <dbReference type="SAM" id="Coils"/>
    </source>
</evidence>
<feature type="region of interest" description="Disordered" evidence="3">
    <location>
        <begin position="1"/>
        <end position="43"/>
    </location>
</feature>
<feature type="compositionally biased region" description="Polar residues" evidence="3">
    <location>
        <begin position="30"/>
        <end position="41"/>
    </location>
</feature>
<dbReference type="Pfam" id="PF09728">
    <property type="entry name" value="Taxilin"/>
    <property type="match status" value="1"/>
</dbReference>